<dbReference type="CDD" id="cd10170">
    <property type="entry name" value="ASKHA_NBD_HSP70"/>
    <property type="match status" value="1"/>
</dbReference>
<dbReference type="InterPro" id="IPR043129">
    <property type="entry name" value="ATPase_NBD"/>
</dbReference>
<organism evidence="1 2">
    <name type="scientific">Paxillus involutus ATCC 200175</name>
    <dbReference type="NCBI Taxonomy" id="664439"/>
    <lineage>
        <taxon>Eukaryota</taxon>
        <taxon>Fungi</taxon>
        <taxon>Dikarya</taxon>
        <taxon>Basidiomycota</taxon>
        <taxon>Agaricomycotina</taxon>
        <taxon>Agaricomycetes</taxon>
        <taxon>Agaricomycetidae</taxon>
        <taxon>Boletales</taxon>
        <taxon>Paxilineae</taxon>
        <taxon>Paxillaceae</taxon>
        <taxon>Paxillus</taxon>
    </lineage>
</organism>
<gene>
    <name evidence="1" type="ORF">PAXINDRAFT_88270</name>
</gene>
<sequence>MISRQPYEGRSRKLVLAFDVGTTYSGVSYSILDPGEVPKILGVSRYPAQEHVGGDSKIPSILYYDRQGAVRAIGAETSQPHIIEQAEEENWVKLEWWKLHLRAKYLASSHIKDDDLPPLPQGKTAVQVLGDFMRYLFTCARTYIVESHANGASMWKSVENSIEFVLTHSNGWEGLQQQQIRQAAKLAGLVPRGRKHQARIHLLTEGEASLHFCVNNVLASEFLSSIPIACSDEPEEQVEEPEHQGVIIIDAGGGTVDLSAYSMKPSPSTSFEEIAPAECRLQGSVFVTQRAHAFIKAKLANSRYGAHDVVQQMKDIFDTTTKLRFRDPGDPQYIRFGAMRDKAPRYDIRSGQLKLAGEDVARFFEPSVEEIAEAFEKQRKATATPIKYAFLIGGYATSDFLYRRLQNHPVFSDLHLCRPASHVNKAVADGAVSFYIDHLVTSRMFWSTYGIECLHDYDPNLADHREREATRFVSVSGHMMLPKGFSSILIKGTQVSEQQEFRQSFVIKEASRFEFTSVEIQILAYRGSLLQPTWMDKEAAFFTKMCTVIADPSKLNHSMSPLPSLTGGIYYSLDIDVILLFGLTELEAQISWKHMVCPSTFTARTY</sequence>
<dbReference type="Gene3D" id="3.30.420.40">
    <property type="match status" value="1"/>
</dbReference>
<dbReference type="SUPFAM" id="SSF53067">
    <property type="entry name" value="Actin-like ATPase domain"/>
    <property type="match status" value="2"/>
</dbReference>
<accession>A0A0C9SZS3</accession>
<dbReference type="PANTHER" id="PTHR14187">
    <property type="entry name" value="ALPHA KINASE/ELONGATION FACTOR 2 KINASE"/>
    <property type="match status" value="1"/>
</dbReference>
<dbReference type="PANTHER" id="PTHR14187:SF5">
    <property type="entry name" value="HEAT SHOCK 70 KDA PROTEIN 12A"/>
    <property type="match status" value="1"/>
</dbReference>
<proteinExistence type="predicted"/>
<dbReference type="EMBL" id="KN819545">
    <property type="protein sequence ID" value="KIJ08850.1"/>
    <property type="molecule type" value="Genomic_DNA"/>
</dbReference>
<evidence type="ECO:0000313" key="1">
    <source>
        <dbReference type="EMBL" id="KIJ08850.1"/>
    </source>
</evidence>
<name>A0A0C9SZS3_PAXIN</name>
<reference evidence="1 2" key="1">
    <citation type="submission" date="2014-06" db="EMBL/GenBank/DDBJ databases">
        <authorList>
            <consortium name="DOE Joint Genome Institute"/>
            <person name="Kuo A."/>
            <person name="Kohler A."/>
            <person name="Nagy L.G."/>
            <person name="Floudas D."/>
            <person name="Copeland A."/>
            <person name="Barry K.W."/>
            <person name="Cichocki N."/>
            <person name="Veneault-Fourrey C."/>
            <person name="LaButti K."/>
            <person name="Lindquist E.A."/>
            <person name="Lipzen A."/>
            <person name="Lundell T."/>
            <person name="Morin E."/>
            <person name="Murat C."/>
            <person name="Sun H."/>
            <person name="Tunlid A."/>
            <person name="Henrissat B."/>
            <person name="Grigoriev I.V."/>
            <person name="Hibbett D.S."/>
            <person name="Martin F."/>
            <person name="Nordberg H.P."/>
            <person name="Cantor M.N."/>
            <person name="Hua S.X."/>
        </authorList>
    </citation>
    <scope>NUCLEOTIDE SEQUENCE [LARGE SCALE GENOMIC DNA]</scope>
    <source>
        <strain evidence="1 2">ATCC 200175</strain>
    </source>
</reference>
<protein>
    <submittedName>
        <fullName evidence="1">Uncharacterized protein</fullName>
    </submittedName>
</protein>
<dbReference type="HOGENOM" id="CLU_009958_4_2_1"/>
<dbReference type="OrthoDB" id="2963168at2759"/>
<dbReference type="Proteomes" id="UP000053647">
    <property type="component" value="Unassembled WGS sequence"/>
</dbReference>
<evidence type="ECO:0000313" key="2">
    <source>
        <dbReference type="Proteomes" id="UP000053647"/>
    </source>
</evidence>
<keyword evidence="2" id="KW-1185">Reference proteome</keyword>
<dbReference type="AlphaFoldDB" id="A0A0C9SZS3"/>
<reference evidence="2" key="2">
    <citation type="submission" date="2015-01" db="EMBL/GenBank/DDBJ databases">
        <title>Evolutionary Origins and Diversification of the Mycorrhizal Mutualists.</title>
        <authorList>
            <consortium name="DOE Joint Genome Institute"/>
            <consortium name="Mycorrhizal Genomics Consortium"/>
            <person name="Kohler A."/>
            <person name="Kuo A."/>
            <person name="Nagy L.G."/>
            <person name="Floudas D."/>
            <person name="Copeland A."/>
            <person name="Barry K.W."/>
            <person name="Cichocki N."/>
            <person name="Veneault-Fourrey C."/>
            <person name="LaButti K."/>
            <person name="Lindquist E.A."/>
            <person name="Lipzen A."/>
            <person name="Lundell T."/>
            <person name="Morin E."/>
            <person name="Murat C."/>
            <person name="Riley R."/>
            <person name="Ohm R."/>
            <person name="Sun H."/>
            <person name="Tunlid A."/>
            <person name="Henrissat B."/>
            <person name="Grigoriev I.V."/>
            <person name="Hibbett D.S."/>
            <person name="Martin F."/>
        </authorList>
    </citation>
    <scope>NUCLEOTIDE SEQUENCE [LARGE SCALE GENOMIC DNA]</scope>
    <source>
        <strain evidence="2">ATCC 200175</strain>
    </source>
</reference>